<evidence type="ECO:0000313" key="2">
    <source>
        <dbReference type="EMBL" id="MFI0793859.1"/>
    </source>
</evidence>
<organism evidence="2 3">
    <name type="scientific">Micromonospora rubida</name>
    <dbReference type="NCBI Taxonomy" id="2697657"/>
    <lineage>
        <taxon>Bacteria</taxon>
        <taxon>Bacillati</taxon>
        <taxon>Actinomycetota</taxon>
        <taxon>Actinomycetes</taxon>
        <taxon>Micromonosporales</taxon>
        <taxon>Micromonosporaceae</taxon>
        <taxon>Micromonospora</taxon>
    </lineage>
</organism>
<accession>A0ABW7SJL5</accession>
<keyword evidence="3" id="KW-1185">Reference proteome</keyword>
<gene>
    <name evidence="2" type="ORF">ACH4OY_14380</name>
</gene>
<evidence type="ECO:0000259" key="1">
    <source>
        <dbReference type="Pfam" id="PF20058"/>
    </source>
</evidence>
<comment type="caution">
    <text evidence="2">The sequence shown here is derived from an EMBL/GenBank/DDBJ whole genome shotgun (WGS) entry which is preliminary data.</text>
</comment>
<name>A0ABW7SJL5_9ACTN</name>
<dbReference type="RefSeq" id="WP_396679663.1">
    <property type="nucleotide sequence ID" value="NZ_JBIRPU010000008.1"/>
</dbReference>
<evidence type="ECO:0000313" key="3">
    <source>
        <dbReference type="Proteomes" id="UP001611075"/>
    </source>
</evidence>
<dbReference type="EMBL" id="JBIRPU010000008">
    <property type="protein sequence ID" value="MFI0793859.1"/>
    <property type="molecule type" value="Genomic_DNA"/>
</dbReference>
<dbReference type="InterPro" id="IPR045598">
    <property type="entry name" value="DUF6457"/>
</dbReference>
<proteinExistence type="predicted"/>
<dbReference type="Pfam" id="PF20058">
    <property type="entry name" value="DUF6457"/>
    <property type="match status" value="1"/>
</dbReference>
<protein>
    <submittedName>
        <fullName evidence="2">DUF6457 domain-containing protein</fullName>
    </submittedName>
</protein>
<feature type="domain" description="DUF6457" evidence="1">
    <location>
        <begin position="6"/>
        <end position="73"/>
    </location>
</feature>
<reference evidence="2 3" key="1">
    <citation type="submission" date="2024-10" db="EMBL/GenBank/DDBJ databases">
        <title>The Natural Products Discovery Center: Release of the First 8490 Sequenced Strains for Exploring Actinobacteria Biosynthetic Diversity.</title>
        <authorList>
            <person name="Kalkreuter E."/>
            <person name="Kautsar S.A."/>
            <person name="Yang D."/>
            <person name="Bader C.D."/>
            <person name="Teijaro C.N."/>
            <person name="Fluegel L."/>
            <person name="Davis C.M."/>
            <person name="Simpson J.R."/>
            <person name="Lauterbach L."/>
            <person name="Steele A.D."/>
            <person name="Gui C."/>
            <person name="Meng S."/>
            <person name="Li G."/>
            <person name="Viehrig K."/>
            <person name="Ye F."/>
            <person name="Su P."/>
            <person name="Kiefer A.F."/>
            <person name="Nichols A."/>
            <person name="Cepeda A.J."/>
            <person name="Yan W."/>
            <person name="Fan B."/>
            <person name="Jiang Y."/>
            <person name="Adhikari A."/>
            <person name="Zheng C.-J."/>
            <person name="Schuster L."/>
            <person name="Cowan T.M."/>
            <person name="Smanski M.J."/>
            <person name="Chevrette M.G."/>
            <person name="De Carvalho L.P.S."/>
            <person name="Shen B."/>
        </authorList>
    </citation>
    <scope>NUCLEOTIDE SEQUENCE [LARGE SCALE GENOMIC DNA]</scope>
    <source>
        <strain evidence="2 3">NPDC021253</strain>
    </source>
</reference>
<dbReference type="Proteomes" id="UP001611075">
    <property type="component" value="Unassembled WGS sequence"/>
</dbReference>
<sequence length="85" mass="8672">MTPDLRLDEWLARAAATLDLDAPSAEDTRAVLDVVREVAHGVHRPAAPLAAYLIGVAVGRGADPTAARGAVAALIPRDAPAGEAP</sequence>